<comment type="cofactor">
    <cofactor evidence="2">
        <name>Mg(2+)</name>
        <dbReference type="ChEBI" id="CHEBI:18420"/>
    </cofactor>
</comment>
<dbReference type="PANTHER" id="PTHR34448">
    <property type="entry name" value="AMINOPEPTIDASE"/>
    <property type="match status" value="1"/>
</dbReference>
<keyword evidence="7" id="KW-0479">Metal-binding</keyword>
<dbReference type="PANTHER" id="PTHR34448:SF3">
    <property type="entry name" value="AMINOPEPTIDASE AMPS"/>
    <property type="match status" value="1"/>
</dbReference>
<dbReference type="Gene3D" id="3.40.1830.10">
    <property type="entry name" value="Thermophilic metalloprotease (M29)"/>
    <property type="match status" value="1"/>
</dbReference>
<dbReference type="EMBL" id="JBHUMY010000023">
    <property type="protein sequence ID" value="MFD2662104.1"/>
    <property type="molecule type" value="Genomic_DNA"/>
</dbReference>
<evidence type="ECO:0000256" key="1">
    <source>
        <dbReference type="ARBA" id="ARBA00001941"/>
    </source>
</evidence>
<keyword evidence="11" id="KW-1185">Reference proteome</keyword>
<name>A0ABW5R0A4_9BACL</name>
<dbReference type="InterPro" id="IPR000787">
    <property type="entry name" value="Peptidase_M29"/>
</dbReference>
<dbReference type="Pfam" id="PF02073">
    <property type="entry name" value="Peptidase_M29"/>
    <property type="match status" value="1"/>
</dbReference>
<comment type="cofactor">
    <cofactor evidence="1">
        <name>Co(2+)</name>
        <dbReference type="ChEBI" id="CHEBI:48828"/>
    </cofactor>
</comment>
<evidence type="ECO:0000256" key="4">
    <source>
        <dbReference type="ARBA" id="ARBA00008236"/>
    </source>
</evidence>
<dbReference type="InterPro" id="IPR052170">
    <property type="entry name" value="M29_Exopeptidase"/>
</dbReference>
<accession>A0ABW5R0A4</accession>
<protein>
    <submittedName>
        <fullName evidence="10">Aminopeptidase</fullName>
    </submittedName>
</protein>
<dbReference type="PRINTS" id="PR00919">
    <property type="entry name" value="THERMOPTASE"/>
</dbReference>
<dbReference type="SUPFAM" id="SSF144052">
    <property type="entry name" value="Thermophilic metalloprotease-like"/>
    <property type="match status" value="1"/>
</dbReference>
<evidence type="ECO:0000256" key="9">
    <source>
        <dbReference type="ARBA" id="ARBA00023049"/>
    </source>
</evidence>
<dbReference type="GO" id="GO:0004177">
    <property type="term" value="F:aminopeptidase activity"/>
    <property type="evidence" value="ECO:0007669"/>
    <property type="project" value="UniProtKB-KW"/>
</dbReference>
<dbReference type="RefSeq" id="WP_379275891.1">
    <property type="nucleotide sequence ID" value="NZ_JBHUGT010000023.1"/>
</dbReference>
<organism evidence="10 11">
    <name type="scientific">Paenibacillus thailandensis</name>
    <dbReference type="NCBI Taxonomy" id="393250"/>
    <lineage>
        <taxon>Bacteria</taxon>
        <taxon>Bacillati</taxon>
        <taxon>Bacillota</taxon>
        <taxon>Bacilli</taxon>
        <taxon>Bacillales</taxon>
        <taxon>Paenibacillaceae</taxon>
        <taxon>Paenibacillus</taxon>
    </lineage>
</organism>
<reference evidence="11" key="1">
    <citation type="journal article" date="2019" name="Int. J. Syst. Evol. Microbiol.">
        <title>The Global Catalogue of Microorganisms (GCM) 10K type strain sequencing project: providing services to taxonomists for standard genome sequencing and annotation.</title>
        <authorList>
            <consortium name="The Broad Institute Genomics Platform"/>
            <consortium name="The Broad Institute Genome Sequencing Center for Infectious Disease"/>
            <person name="Wu L."/>
            <person name="Ma J."/>
        </authorList>
    </citation>
    <scope>NUCLEOTIDE SEQUENCE [LARGE SCALE GENOMIC DNA]</scope>
    <source>
        <strain evidence="11">TISTR 1827</strain>
    </source>
</reference>
<evidence type="ECO:0000256" key="2">
    <source>
        <dbReference type="ARBA" id="ARBA00001946"/>
    </source>
</evidence>
<comment type="caution">
    <text evidence="10">The sequence shown here is derived from an EMBL/GenBank/DDBJ whole genome shotgun (WGS) entry which is preliminary data.</text>
</comment>
<sequence length="410" mass="44974">MLTFEQKLENYAELIVKIGANVQPGQIVMLNASLESAKLARLVVKKAFEAGAYDVKVYWIDDATARIRYDLAPDESFHEVPKWTAQEKTELAKKGAASISITSADPDLLRGVPNERIVNSDKAARTALAEYREMTRSFKVSWNLATTPSPAWASKVFPGVSEEEAVAKLWDAIFHMVRADLDDPIAAWNAHIEKLHAKAAYLNDKQYRKLHYIAPGTDLTIELPQNHVWLGGSKQNAKGIWFVPNLPTEEVYSAPLRTGVNGTVSSTKPLSYSGTIIENFSFTFENGRVVNVTAEKGEDKLKSLVEMDEGSHYLGEVALVPHRSPISDSNILFYKTLFDENASCHLAIGSAYSSCVKGGAGMTAEQLEAAGLNSSMAHTDFMVGSAELDIIGITADGKEEPVFLKGNWAF</sequence>
<comment type="cofactor">
    <cofactor evidence="3">
        <name>Zn(2+)</name>
        <dbReference type="ChEBI" id="CHEBI:29105"/>
    </cofactor>
</comment>
<keyword evidence="9" id="KW-0482">Metalloprotease</keyword>
<proteinExistence type="inferred from homology"/>
<keyword evidence="5 10" id="KW-0031">Aminopeptidase</keyword>
<dbReference type="Proteomes" id="UP001597493">
    <property type="component" value="Unassembled WGS sequence"/>
</dbReference>
<evidence type="ECO:0000313" key="10">
    <source>
        <dbReference type="EMBL" id="MFD2662104.1"/>
    </source>
</evidence>
<evidence type="ECO:0000256" key="5">
    <source>
        <dbReference type="ARBA" id="ARBA00022438"/>
    </source>
</evidence>
<evidence type="ECO:0000313" key="11">
    <source>
        <dbReference type="Proteomes" id="UP001597493"/>
    </source>
</evidence>
<gene>
    <name evidence="10" type="ORF">ACFSW5_17750</name>
</gene>
<keyword evidence="8" id="KW-0378">Hydrolase</keyword>
<evidence type="ECO:0000256" key="7">
    <source>
        <dbReference type="ARBA" id="ARBA00022723"/>
    </source>
</evidence>
<evidence type="ECO:0000256" key="6">
    <source>
        <dbReference type="ARBA" id="ARBA00022670"/>
    </source>
</evidence>
<keyword evidence="6" id="KW-0645">Protease</keyword>
<dbReference type="InterPro" id="IPR035097">
    <property type="entry name" value="M29_N-terminal"/>
</dbReference>
<evidence type="ECO:0000256" key="3">
    <source>
        <dbReference type="ARBA" id="ARBA00001947"/>
    </source>
</evidence>
<evidence type="ECO:0000256" key="8">
    <source>
        <dbReference type="ARBA" id="ARBA00022801"/>
    </source>
</evidence>
<comment type="similarity">
    <text evidence="4">Belongs to the peptidase M29 family.</text>
</comment>